<accession>A0ACC1QBL5</accession>
<organism evidence="1 2">
    <name type="scientific">Trametes sanguinea</name>
    <dbReference type="NCBI Taxonomy" id="158606"/>
    <lineage>
        <taxon>Eukaryota</taxon>
        <taxon>Fungi</taxon>
        <taxon>Dikarya</taxon>
        <taxon>Basidiomycota</taxon>
        <taxon>Agaricomycotina</taxon>
        <taxon>Agaricomycetes</taxon>
        <taxon>Polyporales</taxon>
        <taxon>Polyporaceae</taxon>
        <taxon>Trametes</taxon>
    </lineage>
</organism>
<protein>
    <submittedName>
        <fullName evidence="1">Uncharacterized protein</fullName>
    </submittedName>
</protein>
<sequence length="143" mass="16096">MIDTDVMAANFGNLGTCSTYNHFVVKDAVYTAIIGGCTVMPWARVTLVVAEIIQTCPGKPMWTLGIYPPPTHNTVVIDMMSDYWSLQWEEKLCMLIYRTGASEEESVRHCIMVHGPQDFMNLVSYCANARVYQYAPLHTKLPV</sequence>
<keyword evidence="2" id="KW-1185">Reference proteome</keyword>
<dbReference type="Proteomes" id="UP001144978">
    <property type="component" value="Unassembled WGS sequence"/>
</dbReference>
<dbReference type="EMBL" id="JANSHE010000056">
    <property type="protein sequence ID" value="KAJ3018031.1"/>
    <property type="molecule type" value="Genomic_DNA"/>
</dbReference>
<proteinExistence type="predicted"/>
<evidence type="ECO:0000313" key="2">
    <source>
        <dbReference type="Proteomes" id="UP001144978"/>
    </source>
</evidence>
<gene>
    <name evidence="1" type="ORF">NUW54_g445</name>
</gene>
<name>A0ACC1QBL5_9APHY</name>
<evidence type="ECO:0000313" key="1">
    <source>
        <dbReference type="EMBL" id="KAJ3018031.1"/>
    </source>
</evidence>
<reference evidence="1" key="1">
    <citation type="submission" date="2022-08" db="EMBL/GenBank/DDBJ databases">
        <title>Genome Sequence of Pycnoporus sanguineus.</title>
        <authorList>
            <person name="Buettner E."/>
        </authorList>
    </citation>
    <scope>NUCLEOTIDE SEQUENCE</scope>
    <source>
        <strain evidence="1">CG-C14</strain>
    </source>
</reference>
<comment type="caution">
    <text evidence="1">The sequence shown here is derived from an EMBL/GenBank/DDBJ whole genome shotgun (WGS) entry which is preliminary data.</text>
</comment>